<feature type="compositionally biased region" description="Polar residues" evidence="1">
    <location>
        <begin position="333"/>
        <end position="347"/>
    </location>
</feature>
<organism evidence="2">
    <name type="scientific">candidate division CPR3 bacterium</name>
    <dbReference type="NCBI Taxonomy" id="2268181"/>
    <lineage>
        <taxon>Bacteria</taxon>
        <taxon>Bacteria division CPR3</taxon>
    </lineage>
</organism>
<comment type="caution">
    <text evidence="2">The sequence shown here is derived from an EMBL/GenBank/DDBJ whole genome shotgun (WGS) entry which is preliminary data.</text>
</comment>
<protein>
    <recommendedName>
        <fullName evidence="3">Phage portal protein</fullName>
    </recommendedName>
</protein>
<reference evidence="2" key="1">
    <citation type="journal article" date="2020" name="mSystems">
        <title>Genome- and Community-Level Interaction Insights into Carbon Utilization and Element Cycling Functions of Hydrothermarchaeota in Hydrothermal Sediment.</title>
        <authorList>
            <person name="Zhou Z."/>
            <person name="Liu Y."/>
            <person name="Xu W."/>
            <person name="Pan J."/>
            <person name="Luo Z.H."/>
            <person name="Li M."/>
        </authorList>
    </citation>
    <scope>NUCLEOTIDE SEQUENCE [LARGE SCALE GENOMIC DNA]</scope>
    <source>
        <strain evidence="2">HyVt-369</strain>
    </source>
</reference>
<evidence type="ECO:0000256" key="1">
    <source>
        <dbReference type="SAM" id="MobiDB-lite"/>
    </source>
</evidence>
<gene>
    <name evidence="2" type="ORF">ENI13_00595</name>
</gene>
<evidence type="ECO:0008006" key="3">
    <source>
        <dbReference type="Google" id="ProtNLM"/>
    </source>
</evidence>
<proteinExistence type="predicted"/>
<dbReference type="EMBL" id="DRHL01000028">
    <property type="protein sequence ID" value="HEB13460.1"/>
    <property type="molecule type" value="Genomic_DNA"/>
</dbReference>
<dbReference type="Proteomes" id="UP000885695">
    <property type="component" value="Unassembled WGS sequence"/>
</dbReference>
<accession>A0A7C1T1W1</accession>
<sequence length="354" mass="40140">MPQGDIRQASRIETGSKIPDYSVQPDNLDTAQISEVRVINNRWAEYNGYYLDIPEYQSAINAFATWVFPGWTADPSTTAILERIDGWGEDTFSSIMWNMLVTKKVQGDAFAEIIRGEDGALLNLIPAGNLVIVTNKKGRIIRYEDDTQTPIRTFTPKQILHLCNNRLANQVHGTAVTRSIKWTIDARNESMTDYRRVLHRSTVRILYVDESDKTRLANLKTEYNEGIKRGDVVILTLKKGEAEFEELGAPPIDSYERYWRYLENHYYQALGIPKVILGGTAENTEASAKVSVIVSEPVFERARRELEQDLWNQLARKLEIGKPKSLMDNMQTQEAKNPNQAGFQPNDVTAGVGK</sequence>
<dbReference type="AlphaFoldDB" id="A0A7C1T1W1"/>
<evidence type="ECO:0000313" key="2">
    <source>
        <dbReference type="EMBL" id="HEB13460.1"/>
    </source>
</evidence>
<name>A0A7C1T1W1_UNCC3</name>
<feature type="region of interest" description="Disordered" evidence="1">
    <location>
        <begin position="333"/>
        <end position="354"/>
    </location>
</feature>